<evidence type="ECO:0000313" key="3">
    <source>
        <dbReference type="Proteomes" id="UP001054945"/>
    </source>
</evidence>
<keyword evidence="1" id="KW-0472">Membrane</keyword>
<reference evidence="2 3" key="1">
    <citation type="submission" date="2021-06" db="EMBL/GenBank/DDBJ databases">
        <title>Caerostris extrusa draft genome.</title>
        <authorList>
            <person name="Kono N."/>
            <person name="Arakawa K."/>
        </authorList>
    </citation>
    <scope>NUCLEOTIDE SEQUENCE [LARGE SCALE GENOMIC DNA]</scope>
</reference>
<gene>
    <name evidence="2" type="ORF">CEXT_150881</name>
</gene>
<keyword evidence="3" id="KW-1185">Reference proteome</keyword>
<feature type="transmembrane region" description="Helical" evidence="1">
    <location>
        <begin position="95"/>
        <end position="114"/>
    </location>
</feature>
<accession>A0AAV4PHT0</accession>
<evidence type="ECO:0000256" key="1">
    <source>
        <dbReference type="SAM" id="Phobius"/>
    </source>
</evidence>
<evidence type="ECO:0000313" key="2">
    <source>
        <dbReference type="EMBL" id="GIX95555.1"/>
    </source>
</evidence>
<keyword evidence="1" id="KW-0812">Transmembrane</keyword>
<name>A0AAV4PHT0_CAEEX</name>
<dbReference type="AlphaFoldDB" id="A0AAV4PHT0"/>
<proteinExistence type="predicted"/>
<keyword evidence="1" id="KW-1133">Transmembrane helix</keyword>
<comment type="caution">
    <text evidence="2">The sequence shown here is derived from an EMBL/GenBank/DDBJ whole genome shotgun (WGS) entry which is preliminary data.</text>
</comment>
<protein>
    <submittedName>
        <fullName evidence="2">Uncharacterized protein</fullName>
    </submittedName>
</protein>
<sequence>MKVANILQLIKFSLLFQDDISNWKTSSYKFQSCSCSCNVVGVAADNLVRSSTYSENKILVQKLVSTFSVETEDITLNEAGNHPSASPVLMWSWDVSAFVFVIWFRLVVLAPRFITCKN</sequence>
<organism evidence="2 3">
    <name type="scientific">Caerostris extrusa</name>
    <name type="common">Bark spider</name>
    <name type="synonym">Caerostris bankana</name>
    <dbReference type="NCBI Taxonomy" id="172846"/>
    <lineage>
        <taxon>Eukaryota</taxon>
        <taxon>Metazoa</taxon>
        <taxon>Ecdysozoa</taxon>
        <taxon>Arthropoda</taxon>
        <taxon>Chelicerata</taxon>
        <taxon>Arachnida</taxon>
        <taxon>Araneae</taxon>
        <taxon>Araneomorphae</taxon>
        <taxon>Entelegynae</taxon>
        <taxon>Araneoidea</taxon>
        <taxon>Araneidae</taxon>
        <taxon>Caerostris</taxon>
    </lineage>
</organism>
<dbReference type="EMBL" id="BPLR01004532">
    <property type="protein sequence ID" value="GIX95555.1"/>
    <property type="molecule type" value="Genomic_DNA"/>
</dbReference>
<dbReference type="Proteomes" id="UP001054945">
    <property type="component" value="Unassembled WGS sequence"/>
</dbReference>